<feature type="compositionally biased region" description="Low complexity" evidence="1">
    <location>
        <begin position="1238"/>
        <end position="1249"/>
    </location>
</feature>
<name>A0A024W986_PLAFA</name>
<feature type="transmembrane region" description="Helical" evidence="2">
    <location>
        <begin position="12"/>
        <end position="31"/>
    </location>
</feature>
<dbReference type="EMBL" id="KI926363">
    <property type="protein sequence ID" value="ETW37429.1"/>
    <property type="molecule type" value="Genomic_DNA"/>
</dbReference>
<accession>A0A024W986</accession>
<evidence type="ECO:0000256" key="2">
    <source>
        <dbReference type="SAM" id="Phobius"/>
    </source>
</evidence>
<feature type="region of interest" description="Disordered" evidence="1">
    <location>
        <begin position="258"/>
        <end position="302"/>
    </location>
</feature>
<dbReference type="OrthoDB" id="378074at2759"/>
<feature type="region of interest" description="Disordered" evidence="1">
    <location>
        <begin position="701"/>
        <end position="743"/>
    </location>
</feature>
<keyword evidence="2" id="KW-0812">Transmembrane</keyword>
<feature type="region of interest" description="Disordered" evidence="1">
    <location>
        <begin position="1043"/>
        <end position="1126"/>
    </location>
</feature>
<reference evidence="3 4" key="1">
    <citation type="submission" date="2013-02" db="EMBL/GenBank/DDBJ databases">
        <title>The Genome Annotation of Plasmodium falciparum Tanzania (2000708).</title>
        <authorList>
            <consortium name="The Broad Institute Genome Sequencing Platform"/>
            <consortium name="The Broad Institute Genome Sequencing Center for Infectious Disease"/>
            <person name="Neafsey D."/>
            <person name="Hoffman S."/>
            <person name="Volkman S."/>
            <person name="Rosenthal P."/>
            <person name="Walker B."/>
            <person name="Young S.K."/>
            <person name="Zeng Q."/>
            <person name="Gargeya S."/>
            <person name="Fitzgerald M."/>
            <person name="Haas B."/>
            <person name="Abouelleil A."/>
            <person name="Allen A.W."/>
            <person name="Alvarado L."/>
            <person name="Arachchi H.M."/>
            <person name="Berlin A.M."/>
            <person name="Chapman S.B."/>
            <person name="Gainer-Dewar J."/>
            <person name="Goldberg J."/>
            <person name="Griggs A."/>
            <person name="Gujja S."/>
            <person name="Hansen M."/>
            <person name="Howarth C."/>
            <person name="Imamovic A."/>
            <person name="Ireland A."/>
            <person name="Larimer J."/>
            <person name="McCowan C."/>
            <person name="Murphy C."/>
            <person name="Pearson M."/>
            <person name="Poon T.W."/>
            <person name="Priest M."/>
            <person name="Roberts A."/>
            <person name="Saif S."/>
            <person name="Shea T."/>
            <person name="Sisk P."/>
            <person name="Sykes S."/>
            <person name="Wortman J."/>
            <person name="Nusbaum C."/>
            <person name="Birren B."/>
        </authorList>
    </citation>
    <scope>NUCLEOTIDE SEQUENCE [LARGE SCALE GENOMIC DNA]</scope>
    <source>
        <strain evidence="4">Tanzania (2000708)</strain>
    </source>
</reference>
<feature type="compositionally biased region" description="Basic and acidic residues" evidence="1">
    <location>
        <begin position="734"/>
        <end position="743"/>
    </location>
</feature>
<dbReference type="Proteomes" id="UP000030708">
    <property type="component" value="Unassembled WGS sequence"/>
</dbReference>
<feature type="compositionally biased region" description="Polar residues" evidence="1">
    <location>
        <begin position="1106"/>
        <end position="1115"/>
    </location>
</feature>
<reference evidence="3 4" key="2">
    <citation type="submission" date="2013-02" db="EMBL/GenBank/DDBJ databases">
        <title>The Genome Sequence of Plasmodium falciparum Tanzania (2000708).</title>
        <authorList>
            <consortium name="The Broad Institute Genome Sequencing Platform"/>
            <consortium name="The Broad Institute Genome Sequencing Center for Infectious Disease"/>
            <person name="Neafsey D."/>
            <person name="Cheeseman I."/>
            <person name="Volkman S."/>
            <person name="Adams J."/>
            <person name="Walker B."/>
            <person name="Young S.K."/>
            <person name="Zeng Q."/>
            <person name="Gargeya S."/>
            <person name="Fitzgerald M."/>
            <person name="Haas B."/>
            <person name="Abouelleil A."/>
            <person name="Alvarado L."/>
            <person name="Arachchi H.M."/>
            <person name="Berlin A.M."/>
            <person name="Chapman S.B."/>
            <person name="Dewar J."/>
            <person name="Goldberg J."/>
            <person name="Griggs A."/>
            <person name="Gujja S."/>
            <person name="Hansen M."/>
            <person name="Howarth C."/>
            <person name="Imamovic A."/>
            <person name="Larimer J."/>
            <person name="McCowan C."/>
            <person name="Murphy C."/>
            <person name="Neiman D."/>
            <person name="Pearson M."/>
            <person name="Priest M."/>
            <person name="Roberts A."/>
            <person name="Saif S."/>
            <person name="Shea T."/>
            <person name="Sisk P."/>
            <person name="Sykes S."/>
            <person name="Wortman J."/>
            <person name="Nusbaum C."/>
            <person name="Birren B."/>
        </authorList>
    </citation>
    <scope>NUCLEOTIDE SEQUENCE [LARGE SCALE GENOMIC DNA]</scope>
    <source>
        <strain evidence="4">Tanzania (2000708)</strain>
    </source>
</reference>
<feature type="compositionally biased region" description="Basic and acidic residues" evidence="1">
    <location>
        <begin position="1053"/>
        <end position="1077"/>
    </location>
</feature>
<keyword evidence="2" id="KW-0472">Membrane</keyword>
<evidence type="ECO:0000313" key="3">
    <source>
        <dbReference type="EMBL" id="ETW37429.1"/>
    </source>
</evidence>
<evidence type="ECO:0000256" key="1">
    <source>
        <dbReference type="SAM" id="MobiDB-lite"/>
    </source>
</evidence>
<protein>
    <submittedName>
        <fullName evidence="3">Uncharacterized protein</fullName>
    </submittedName>
</protein>
<evidence type="ECO:0000313" key="4">
    <source>
        <dbReference type="Proteomes" id="UP000030708"/>
    </source>
</evidence>
<feature type="region of interest" description="Disordered" evidence="1">
    <location>
        <begin position="1228"/>
        <end position="1249"/>
    </location>
</feature>
<gene>
    <name evidence="3" type="ORF">PFTANZ_01866</name>
</gene>
<dbReference type="eggNOG" id="ENOG502TNCG">
    <property type="taxonomic scope" value="Eukaryota"/>
</dbReference>
<feature type="compositionally biased region" description="Basic and acidic residues" evidence="1">
    <location>
        <begin position="708"/>
        <end position="717"/>
    </location>
</feature>
<feature type="compositionally biased region" description="Low complexity" evidence="1">
    <location>
        <begin position="1088"/>
        <end position="1105"/>
    </location>
</feature>
<sequence length="1518" mass="181246">MSVLKYIRNNLYILLLYIFCIYSRCLCNISLHPSLADFFVENLRDNIFISTNNVINKKLTNLECSSDDFLECHNINKEKEHGMDKRNDTNININTNINTDTYTYNNNNDDIGIRKGNTNKLYLKENDKKYKKKNKIKGLHLTEHIGNINDTSVLTPLSLAIEELKFSNIFKHVWEGTYTNIVFLENTGSSSNHDNEKIKQFNNININNNDSIKGMKVLREDPQDLLKRGANNMKDNNGQMKKQNIIQTQHTNFEMNKGDMNRIDENKGNMNRMDENKGNMNRMDENKGNMNRIDENKGNMNRMDENKYNHYNKYDYPGTTDSSQNHHIHQGAKKLKHFLDYEKNSLLVKYIKKSNGQNQYFNILKVVENEVPLEIASNILESLNIKEENNFEDVFKNNKNVNVGICTRDTLREMTKPFFLFFRIFNRILVEKSKKLDFILSNRKYKTHDNINSKSRNISEYTYACVFLKSIENSEVSISLRNNKYMKCSCNNLYNNNKKDNNIYDDKYNKKDNNIKASSHNNKKKECCNSDNNDLSNNINLYNSYGKENNLCSCSNNEDNKNYIKVTDDKIYKEWNENNKIYRRRRNNNMMKMFMFSTNILNRVTTYKDYSYYKNIYKLHVNYNGVCNHIIFTYKYNKSKFLDFIFNTNICYSNSYKNDDIHFNNPNYNLKENIIFSGIWVYGISKRNDLYHNFLNKKKKEKKKKKKDANYNKKNDMYVKGNSSSSSSSNILNDDNKEKKKDEDIDKTYKKYWRSSSSMPNNFYYDKNNKDLSENIKDEKGKIFWKEQILNYRISSLHRYKRMNILNFKSRISEEKRAYSYLINKTINNSDDILLLSKKGIIKFKNPIVLNELLIGFSFNPIYDYMCKKNNKSIITSDMNILNNMRNKKDDTFSFDDYMNKISCGYNKPQYFYIFFHFYLNNTKKYNIVLEIHVDYFNKFKEYKDISFQYVNVLNYLRGNIHYYRINKIHIEYSLSPFIHKNEYFDHTIMPFYITLNSLIVNESRKVYNYVPIFYTSKINFLQVISRNIKNEKIVDNMNTYKHGEHVNSQNNKSDEKKNGSDESQIKMNNRSKDHDNNAYYEKKKKSMNNNNNTFGNNNVNNSSSGEGPTTTTNEQVERKNNITDGTTEKQFYSNVLNKVIKYFLSKEDEEKERKKKDLELKKKEDYSYFIWKEKNKRKNKNNNSSYINIHSFSFFTSINETIFLKHIIQYICNTDKCIYVHNNTLKNQEKKKKKKNNNNNNNNNNKYGNGIYDIYNNKDLYSVHNNNNNNILYKPYKTNIIYHDDVLIKPIVNASNKKKSIIKEEIKELTNIEKDYLQFLKNNLSKYIRDNKNYIIAYNMTNLYKFEYIKNMYIIPPYNKGILINIEKEHEQIYLDIYNNLSYLKYEEINEKLYYNTKKELDIIYLYAAFLPLESDLFHLNYLSQNNLTLNKIYKQHYKIIFKNVIPFTKYDDFYNTHKINPQELIDINSLNLKSNSFPTDLMNLNIDENIYKTKILEFIQNKLKTALQMNSEDKKK</sequence>
<organism evidence="3 4">
    <name type="scientific">Plasmodium falciparum Tanzania</name>
    <name type="common">2000708</name>
    <dbReference type="NCBI Taxonomy" id="1036725"/>
    <lineage>
        <taxon>Eukaryota</taxon>
        <taxon>Sar</taxon>
        <taxon>Alveolata</taxon>
        <taxon>Apicomplexa</taxon>
        <taxon>Aconoidasida</taxon>
        <taxon>Haemosporida</taxon>
        <taxon>Plasmodiidae</taxon>
        <taxon>Plasmodium</taxon>
        <taxon>Plasmodium (Laverania)</taxon>
    </lineage>
</organism>
<keyword evidence="2" id="KW-1133">Transmembrane helix</keyword>
<proteinExistence type="predicted"/>